<dbReference type="PANTHER" id="PTHR12670:SF1">
    <property type="entry name" value="NEUTRAL CERAMIDASE"/>
    <property type="match status" value="1"/>
</dbReference>
<feature type="chain" id="PRO_5045526425" description="Neutral ceramidase" evidence="5">
    <location>
        <begin position="23"/>
        <end position="682"/>
    </location>
</feature>
<dbReference type="InterPro" id="IPR006311">
    <property type="entry name" value="TAT_signal"/>
</dbReference>
<evidence type="ECO:0000256" key="3">
    <source>
        <dbReference type="RuleBase" id="RU366019"/>
    </source>
</evidence>
<evidence type="ECO:0000313" key="9">
    <source>
        <dbReference type="Proteomes" id="UP001200110"/>
    </source>
</evidence>
<dbReference type="InterPro" id="IPR038445">
    <property type="entry name" value="NCDase_C_sf"/>
</dbReference>
<protein>
    <recommendedName>
        <fullName evidence="3">Neutral ceramidase</fullName>
        <ecNumber evidence="3">3.5.1.23</ecNumber>
    </recommendedName>
</protein>
<dbReference type="PANTHER" id="PTHR12670">
    <property type="entry name" value="CERAMIDASE"/>
    <property type="match status" value="1"/>
</dbReference>
<accession>A0ABS9IRI8</accession>
<gene>
    <name evidence="8" type="ORF">L5G33_06740</name>
</gene>
<keyword evidence="9" id="KW-1185">Reference proteome</keyword>
<name>A0ABS9IRI8_9ACTN</name>
<dbReference type="Gene3D" id="2.60.40.2300">
    <property type="entry name" value="Neutral/alkaline non-lysosomal ceramidase, C-terminal domain"/>
    <property type="match status" value="1"/>
</dbReference>
<sequence>MSDVSRRTFLHATAAGTAAAAAAVGLGAAATDAAGPARGATGYLVGAGKGDMTGAIAGQGMMGYSDLDQVANGLLQRTWARAYIIADAATDRRVLFITADIACVFTSHHNTLLAELRARYGNTYNVHNVNVNATHNHNSCGGTSWDYAYVLAAKGHRHNSFRAEVDGLLDAVAQAHESLAPGTVELGHSELHNASANRSYDAFRLNPESDRKHFPDHIDPQVTAIRLRQGGSTIGEVTWFATHGTSLTDANFLIGPDNKGYAAYLGEQRDPNIVSAHAQTNAGDMTPNLWARKMNPGGPTSNHRSNRIIIGRRQDQAGQSALSSARPMTAGGVDAATRYVDMANVHVNGHYTPHGKATRTSPAMMGAAAAATSQEENTRSQLGFLNEGVRNELAMALGAGDTPTPAAWIADSQAPKAILFPLGIMPPRSWIEQRLPIQILRIGDLVLAALPTESTIVAGLRVRRIVADAMDVPLQNVLLQGYSNGYSQYVVTPEEYVSQQYEGGETLFGRWTLCAYMQEMDSLARSLKRGAKPSAGRAPADRADLQPDLLGAQPADTPMPGRRFGQTVSKVPTSVGAGSTVSASFCGAYPSNRVRRGSRRYFSVEKFTGARWETVYDDDHESTEMTWVRPGGSPSASKVTVTWRVPRNAAPGDYRIRYFGDVKTTSGTLREISGATGRIKVA</sequence>
<dbReference type="InterPro" id="IPR006823">
    <property type="entry name" value="Ceramidase_alk"/>
</dbReference>
<feature type="domain" description="Neutral/alkaline non-lysosomal ceramidase C-terminal" evidence="7">
    <location>
        <begin position="521"/>
        <end position="678"/>
    </location>
</feature>
<evidence type="ECO:0000256" key="4">
    <source>
        <dbReference type="SAM" id="MobiDB-lite"/>
    </source>
</evidence>
<dbReference type="Pfam" id="PF04734">
    <property type="entry name" value="Ceramidase_alk"/>
    <property type="match status" value="1"/>
</dbReference>
<feature type="signal peptide" evidence="5">
    <location>
        <begin position="1"/>
        <end position="22"/>
    </location>
</feature>
<feature type="domain" description="Neutral/alkaline non-lysosomal ceramidase N-terminal" evidence="6">
    <location>
        <begin position="43"/>
        <end position="518"/>
    </location>
</feature>
<evidence type="ECO:0000256" key="1">
    <source>
        <dbReference type="ARBA" id="ARBA00009835"/>
    </source>
</evidence>
<dbReference type="EMBL" id="JAKKOR010000005">
    <property type="protein sequence ID" value="MCF8588166.1"/>
    <property type="molecule type" value="Genomic_DNA"/>
</dbReference>
<comment type="catalytic activity">
    <reaction evidence="3">
        <text>an N-acylsphing-4-enine + H2O = sphing-4-enine + a fatty acid</text>
        <dbReference type="Rhea" id="RHEA:20856"/>
        <dbReference type="ChEBI" id="CHEBI:15377"/>
        <dbReference type="ChEBI" id="CHEBI:28868"/>
        <dbReference type="ChEBI" id="CHEBI:52639"/>
        <dbReference type="ChEBI" id="CHEBI:57756"/>
        <dbReference type="EC" id="3.5.1.23"/>
    </reaction>
</comment>
<evidence type="ECO:0000259" key="7">
    <source>
        <dbReference type="Pfam" id="PF17048"/>
    </source>
</evidence>
<dbReference type="RefSeq" id="WP_236997390.1">
    <property type="nucleotide sequence ID" value="NZ_JAKKOR010000005.1"/>
</dbReference>
<dbReference type="Pfam" id="PF17048">
    <property type="entry name" value="Ceramidse_alk_C"/>
    <property type="match status" value="1"/>
</dbReference>
<keyword evidence="2 3" id="KW-0378">Hydrolase</keyword>
<dbReference type="InterPro" id="IPR031331">
    <property type="entry name" value="NEUT/ALK_ceramidase_C"/>
</dbReference>
<organism evidence="8 9">
    <name type="scientific">Gordonia liuliyuniae</name>
    <dbReference type="NCBI Taxonomy" id="2911517"/>
    <lineage>
        <taxon>Bacteria</taxon>
        <taxon>Bacillati</taxon>
        <taxon>Actinomycetota</taxon>
        <taxon>Actinomycetes</taxon>
        <taxon>Mycobacteriales</taxon>
        <taxon>Gordoniaceae</taxon>
        <taxon>Gordonia</taxon>
    </lineage>
</organism>
<reference evidence="8 9" key="1">
    <citation type="submission" date="2022-01" db="EMBL/GenBank/DDBJ databases">
        <authorList>
            <person name="Huang Y."/>
        </authorList>
    </citation>
    <scope>NUCLEOTIDE SEQUENCE [LARGE SCALE GENOMIC DNA]</scope>
    <source>
        <strain evidence="8 9">HY366</strain>
    </source>
</reference>
<keyword evidence="3" id="KW-0443">Lipid metabolism</keyword>
<keyword evidence="3" id="KW-0746">Sphingolipid metabolism</keyword>
<dbReference type="EC" id="3.5.1.23" evidence="3"/>
<dbReference type="PROSITE" id="PS51318">
    <property type="entry name" value="TAT"/>
    <property type="match status" value="1"/>
</dbReference>
<comment type="caution">
    <text evidence="8">The sequence shown here is derived from an EMBL/GenBank/DDBJ whole genome shotgun (WGS) entry which is preliminary data.</text>
</comment>
<evidence type="ECO:0000259" key="6">
    <source>
        <dbReference type="Pfam" id="PF04734"/>
    </source>
</evidence>
<dbReference type="Proteomes" id="UP001200110">
    <property type="component" value="Unassembled WGS sequence"/>
</dbReference>
<evidence type="ECO:0000313" key="8">
    <source>
        <dbReference type="EMBL" id="MCF8588166.1"/>
    </source>
</evidence>
<evidence type="ECO:0000256" key="5">
    <source>
        <dbReference type="SAM" id="SignalP"/>
    </source>
</evidence>
<keyword evidence="5" id="KW-0732">Signal</keyword>
<feature type="region of interest" description="Disordered" evidence="4">
    <location>
        <begin position="529"/>
        <end position="562"/>
    </location>
</feature>
<dbReference type="InterPro" id="IPR031329">
    <property type="entry name" value="NEUT/ALK_ceramidase_N"/>
</dbReference>
<evidence type="ECO:0000256" key="2">
    <source>
        <dbReference type="ARBA" id="ARBA00022801"/>
    </source>
</evidence>
<proteinExistence type="inferred from homology"/>
<comment type="similarity">
    <text evidence="1 3">Belongs to the neutral ceramidase family.</text>
</comment>